<evidence type="ECO:0000313" key="3">
    <source>
        <dbReference type="Proteomes" id="UP000280696"/>
    </source>
</evidence>
<protein>
    <submittedName>
        <fullName evidence="2">Polyphosphate polymerase domain-containing protein</fullName>
    </submittedName>
</protein>
<dbReference type="Pfam" id="PF09359">
    <property type="entry name" value="VTC"/>
    <property type="match status" value="1"/>
</dbReference>
<dbReference type="Proteomes" id="UP000280696">
    <property type="component" value="Unassembled WGS sequence"/>
</dbReference>
<evidence type="ECO:0000259" key="1">
    <source>
        <dbReference type="Pfam" id="PF09359"/>
    </source>
</evidence>
<name>A0A3A9AG66_9FIRM</name>
<sequence length="231" mass="26691">MNETHYRHEYKYPLTHGQILIESAKISAVAQKDAHVGEAGFYNIRSLYFDDYDNSCYKDNENGVDDREKYRIRIYNHSVERITLELKQKIRGKTSKRSCPLTLLQCRKLIEGGIPDDIKPDQQVLHRLAYLMAVRLMRPAIIVDYDRVPYVYRLEDANVRVTFDSNIMSAGDVSSFLNDKIYGRGVLPAGQALMEVKFDSFLPDEIYSLLQLDGLNASTFSKYYLCRRLGV</sequence>
<dbReference type="Gene3D" id="3.20.100.30">
    <property type="entry name" value="VTC, catalytic tunnel domain"/>
    <property type="match status" value="1"/>
</dbReference>
<dbReference type="CDD" id="cd07750">
    <property type="entry name" value="PolyPPase_VTC_like"/>
    <property type="match status" value="1"/>
</dbReference>
<reference evidence="2 3" key="1">
    <citation type="submission" date="2018-09" db="EMBL/GenBank/DDBJ databases">
        <title>Murine metabolic-syndrome-specific gut microbial biobank.</title>
        <authorList>
            <person name="Liu C."/>
        </authorList>
    </citation>
    <scope>NUCLEOTIDE SEQUENCE [LARGE SCALE GENOMIC DNA]</scope>
    <source>
        <strain evidence="2 3">0.1xD8-82</strain>
    </source>
</reference>
<accession>A0A3A9AG66</accession>
<dbReference type="EMBL" id="RAYQ01000015">
    <property type="protein sequence ID" value="RKI90278.1"/>
    <property type="molecule type" value="Genomic_DNA"/>
</dbReference>
<dbReference type="AlphaFoldDB" id="A0A3A9AG66"/>
<dbReference type="InterPro" id="IPR018966">
    <property type="entry name" value="VTC_domain"/>
</dbReference>
<dbReference type="OrthoDB" id="9784042at2"/>
<keyword evidence="3" id="KW-1185">Reference proteome</keyword>
<proteinExistence type="predicted"/>
<gene>
    <name evidence="2" type="ORF">D7V94_14240</name>
</gene>
<feature type="domain" description="VTC" evidence="1">
    <location>
        <begin position="7"/>
        <end position="225"/>
    </location>
</feature>
<evidence type="ECO:0000313" key="2">
    <source>
        <dbReference type="EMBL" id="RKI90278.1"/>
    </source>
</evidence>
<comment type="caution">
    <text evidence="2">The sequence shown here is derived from an EMBL/GenBank/DDBJ whole genome shotgun (WGS) entry which is preliminary data.</text>
</comment>
<dbReference type="InterPro" id="IPR042267">
    <property type="entry name" value="VTC_sf"/>
</dbReference>
<organism evidence="2 3">
    <name type="scientific">Parablautia intestinalis</name>
    <dbReference type="NCBI Taxonomy" id="2320100"/>
    <lineage>
        <taxon>Bacteria</taxon>
        <taxon>Bacillati</taxon>
        <taxon>Bacillota</taxon>
        <taxon>Clostridia</taxon>
        <taxon>Lachnospirales</taxon>
        <taxon>Lachnospiraceae</taxon>
        <taxon>Parablautia</taxon>
    </lineage>
</organism>
<dbReference type="RefSeq" id="WP_120470914.1">
    <property type="nucleotide sequence ID" value="NZ_CATJBT010000147.1"/>
</dbReference>
<dbReference type="GO" id="GO:0006799">
    <property type="term" value="P:polyphosphate biosynthetic process"/>
    <property type="evidence" value="ECO:0007669"/>
    <property type="project" value="UniProtKB-ARBA"/>
</dbReference>